<proteinExistence type="predicted"/>
<name>A0A170QB64_9ZZZZ</name>
<protein>
    <submittedName>
        <fullName evidence="1">Uncharacterized protein</fullName>
    </submittedName>
</protein>
<dbReference type="AlphaFoldDB" id="A0A170QB64"/>
<gene>
    <name evidence="1" type="ORF">MGWOODY_Clf729</name>
</gene>
<reference evidence="1" key="1">
    <citation type="submission" date="2015-10" db="EMBL/GenBank/DDBJ databases">
        <authorList>
            <person name="Gilbert D.G."/>
        </authorList>
    </citation>
    <scope>NUCLEOTIDE SEQUENCE</scope>
</reference>
<organism evidence="1">
    <name type="scientific">hydrothermal vent metagenome</name>
    <dbReference type="NCBI Taxonomy" id="652676"/>
    <lineage>
        <taxon>unclassified sequences</taxon>
        <taxon>metagenomes</taxon>
        <taxon>ecological metagenomes</taxon>
    </lineage>
</organism>
<accession>A0A170QB64</accession>
<evidence type="ECO:0000313" key="1">
    <source>
        <dbReference type="EMBL" id="CUV03563.1"/>
    </source>
</evidence>
<dbReference type="EMBL" id="FAXA01000435">
    <property type="protein sequence ID" value="CUV03563.1"/>
    <property type="molecule type" value="Genomic_DNA"/>
</dbReference>
<sequence>MTSVPLAKRFQRKMGLALALATTCLGIGGVFFLPITQVLIDAVG</sequence>